<protein>
    <submittedName>
        <fullName evidence="3">PEP-CTERM putative exosortase interaction domain protein</fullName>
    </submittedName>
</protein>
<dbReference type="RefSeq" id="WP_012488979.1">
    <property type="nucleotide sequence ID" value="NC_010995.1"/>
</dbReference>
<sequence length="246" mass="25759">MKSLFKTLLASSALAAATASAAPVISISFDPNAEADFLALLNGPTVVENFDSLGGSPVYGVDDHHSWESKSVSYVTNVGTFTLVEAGQTTDGNVHNDELMIESADTGEDGREILSNYAGDLWLDSNDAKKVEWSLSAPLSGYFNAFGFYLADPSDVSANLTLTFADGSSSVSATTFYKLPNASLGYVTVISDKNIVGATLTFLNTTKNDGWGIDDVTVGNVPEPGTLLLMGLGLLGLGAARRRLAA</sequence>
<feature type="chain" id="PRO_5002793838" evidence="1">
    <location>
        <begin position="22"/>
        <end position="246"/>
    </location>
</feature>
<dbReference type="Proteomes" id="UP000001036">
    <property type="component" value="Chromosome"/>
</dbReference>
<reference evidence="3 4" key="1">
    <citation type="journal article" date="2008" name="J. Bacteriol.">
        <title>Insights into plant cell wall degradation from the genome sequence of the soil bacterium Cellvibrio japonicus.</title>
        <authorList>
            <person name="Deboy R.T."/>
            <person name="Mongodin E.F."/>
            <person name="Fouts D.E."/>
            <person name="Tailford L.E."/>
            <person name="Khouri H."/>
            <person name="Emerson J.B."/>
            <person name="Mohamoud Y."/>
            <person name="Watkins K."/>
            <person name="Henrissat B."/>
            <person name="Gilbert H.J."/>
            <person name="Nelson K.E."/>
        </authorList>
    </citation>
    <scope>NUCLEOTIDE SEQUENCE [LARGE SCALE GENOMIC DNA]</scope>
    <source>
        <strain evidence="3 4">Ueda107</strain>
    </source>
</reference>
<dbReference type="eggNOG" id="ENOG5032XS3">
    <property type="taxonomic scope" value="Bacteria"/>
</dbReference>
<name>B3PF89_CELJU</name>
<gene>
    <name evidence="3" type="ordered locus">CJA_3403</name>
</gene>
<evidence type="ECO:0000259" key="2">
    <source>
        <dbReference type="Pfam" id="PF07589"/>
    </source>
</evidence>
<dbReference type="STRING" id="498211.CJA_3403"/>
<organism evidence="3 4">
    <name type="scientific">Cellvibrio japonicus (strain Ueda107)</name>
    <name type="common">Pseudomonas fluorescens subsp. cellulosa</name>
    <dbReference type="NCBI Taxonomy" id="498211"/>
    <lineage>
        <taxon>Bacteria</taxon>
        <taxon>Pseudomonadati</taxon>
        <taxon>Pseudomonadota</taxon>
        <taxon>Gammaproteobacteria</taxon>
        <taxon>Cellvibrionales</taxon>
        <taxon>Cellvibrionaceae</taxon>
        <taxon>Cellvibrio</taxon>
    </lineage>
</organism>
<keyword evidence="4" id="KW-1185">Reference proteome</keyword>
<dbReference type="EMBL" id="CP000934">
    <property type="protein sequence ID" value="ACE84657.1"/>
    <property type="molecule type" value="Genomic_DNA"/>
</dbReference>
<evidence type="ECO:0000313" key="4">
    <source>
        <dbReference type="Proteomes" id="UP000001036"/>
    </source>
</evidence>
<dbReference type="KEGG" id="cja:CJA_3403"/>
<dbReference type="NCBIfam" id="TIGR02595">
    <property type="entry name" value="PEP_CTERM"/>
    <property type="match status" value="1"/>
</dbReference>
<dbReference type="Pfam" id="PF07589">
    <property type="entry name" value="PEP-CTERM"/>
    <property type="match status" value="1"/>
</dbReference>
<dbReference type="InterPro" id="IPR013424">
    <property type="entry name" value="Ice-binding_C"/>
</dbReference>
<proteinExistence type="predicted"/>
<feature type="signal peptide" evidence="1">
    <location>
        <begin position="1"/>
        <end position="21"/>
    </location>
</feature>
<evidence type="ECO:0000313" key="3">
    <source>
        <dbReference type="EMBL" id="ACE84657.1"/>
    </source>
</evidence>
<dbReference type="OrthoDB" id="5703697at2"/>
<dbReference type="HOGENOM" id="CLU_1193695_0_0_6"/>
<keyword evidence="1" id="KW-0732">Signal</keyword>
<dbReference type="AlphaFoldDB" id="B3PF89"/>
<evidence type="ECO:0000256" key="1">
    <source>
        <dbReference type="SAM" id="SignalP"/>
    </source>
</evidence>
<accession>B3PF89</accession>
<feature type="domain" description="Ice-binding protein C-terminal" evidence="2">
    <location>
        <begin position="221"/>
        <end position="243"/>
    </location>
</feature>